<feature type="transmembrane region" description="Helical" evidence="1">
    <location>
        <begin position="37"/>
        <end position="58"/>
    </location>
</feature>
<dbReference type="EMBL" id="OBEN01000003">
    <property type="protein sequence ID" value="SNZ13627.1"/>
    <property type="molecule type" value="Genomic_DNA"/>
</dbReference>
<reference evidence="3" key="1">
    <citation type="submission" date="2017-09" db="EMBL/GenBank/DDBJ databases">
        <authorList>
            <person name="Varghese N."/>
            <person name="Submissions S."/>
        </authorList>
    </citation>
    <scope>NUCLEOTIDE SEQUENCE [LARGE SCALE GENOMIC DNA]</scope>
    <source>
        <strain evidence="3">DSM 2913</strain>
    </source>
</reference>
<evidence type="ECO:0008006" key="4">
    <source>
        <dbReference type="Google" id="ProtNLM"/>
    </source>
</evidence>
<evidence type="ECO:0000313" key="3">
    <source>
        <dbReference type="Proteomes" id="UP000218627"/>
    </source>
</evidence>
<feature type="transmembrane region" description="Helical" evidence="1">
    <location>
        <begin position="6"/>
        <end position="25"/>
    </location>
</feature>
<name>A0A285NX61_9AQUI</name>
<dbReference type="RefSeq" id="WP_096601450.1">
    <property type="nucleotide sequence ID" value="NZ_OBEN01000003.1"/>
</dbReference>
<accession>A0A285NX61</accession>
<feature type="transmembrane region" description="Helical" evidence="1">
    <location>
        <begin position="64"/>
        <end position="83"/>
    </location>
</feature>
<evidence type="ECO:0000256" key="1">
    <source>
        <dbReference type="SAM" id="Phobius"/>
    </source>
</evidence>
<keyword evidence="1" id="KW-1133">Transmembrane helix</keyword>
<organism evidence="2 3">
    <name type="scientific">Hydrogenobacter hydrogenophilus</name>
    <dbReference type="NCBI Taxonomy" id="35835"/>
    <lineage>
        <taxon>Bacteria</taxon>
        <taxon>Pseudomonadati</taxon>
        <taxon>Aquificota</taxon>
        <taxon>Aquificia</taxon>
        <taxon>Aquificales</taxon>
        <taxon>Aquificaceae</taxon>
        <taxon>Hydrogenobacter</taxon>
    </lineage>
</organism>
<keyword evidence="1" id="KW-0812">Transmembrane</keyword>
<protein>
    <recommendedName>
        <fullName evidence="4">DUF4149 domain-containing protein</fullName>
    </recommendedName>
</protein>
<dbReference type="AlphaFoldDB" id="A0A285NX61"/>
<sequence length="131" mass="15270">MSHLFLTLYAGSLFLLVFVVAPALLREKQNKNLAGRFYGRILWRFYPLAFLLLLSYFILDANKLYALLLMSGLGANIITSYYLKKLKKSLGDIDLFPFDHPKRRFFRKVSMISTLLLFINFLLSLYVFVKS</sequence>
<dbReference type="Proteomes" id="UP000218627">
    <property type="component" value="Unassembled WGS sequence"/>
</dbReference>
<keyword evidence="1" id="KW-0472">Membrane</keyword>
<proteinExistence type="predicted"/>
<evidence type="ECO:0000313" key="2">
    <source>
        <dbReference type="EMBL" id="SNZ13627.1"/>
    </source>
</evidence>
<keyword evidence="3" id="KW-1185">Reference proteome</keyword>
<feature type="transmembrane region" description="Helical" evidence="1">
    <location>
        <begin position="109"/>
        <end position="129"/>
    </location>
</feature>
<gene>
    <name evidence="2" type="ORF">SAMN06265353_0821</name>
</gene>